<organism evidence="2 3">
    <name type="scientific">Sclerotinia trifoliorum</name>
    <dbReference type="NCBI Taxonomy" id="28548"/>
    <lineage>
        <taxon>Eukaryota</taxon>
        <taxon>Fungi</taxon>
        <taxon>Dikarya</taxon>
        <taxon>Ascomycota</taxon>
        <taxon>Pezizomycotina</taxon>
        <taxon>Leotiomycetes</taxon>
        <taxon>Helotiales</taxon>
        <taxon>Sclerotiniaceae</taxon>
        <taxon>Sclerotinia</taxon>
    </lineage>
</organism>
<gene>
    <name evidence="2" type="ORF">SCLTRI_LOCUS10004</name>
</gene>
<feature type="region of interest" description="Disordered" evidence="1">
    <location>
        <begin position="1"/>
        <end position="68"/>
    </location>
</feature>
<dbReference type="EMBL" id="CAJHIA010000036">
    <property type="protein sequence ID" value="CAD6453746.1"/>
    <property type="molecule type" value="Genomic_DNA"/>
</dbReference>
<accession>A0A8H2W3Q5</accession>
<dbReference type="OrthoDB" id="3563480at2759"/>
<dbReference type="Proteomes" id="UP000624404">
    <property type="component" value="Unassembled WGS sequence"/>
</dbReference>
<evidence type="ECO:0000313" key="2">
    <source>
        <dbReference type="EMBL" id="CAD6453746.1"/>
    </source>
</evidence>
<evidence type="ECO:0000256" key="1">
    <source>
        <dbReference type="SAM" id="MobiDB-lite"/>
    </source>
</evidence>
<sequence>MFQALKESMTEKVQTQPKDANGQPSTQEKVLAQINEKIKAAQEASENATEARKKADSLPDSEDAQEQKAKLVEEAQKLEKRAHSELKIAQRLQSGIPQTRTQDAMFYSHLLSRNKKIKPLRWKVEEHIIRNHGLICMYYIIISVFRSYMEL</sequence>
<protein>
    <submittedName>
        <fullName evidence="2">6ffdd4e0-5e2c-480d-ab29-b9adfdac16c1</fullName>
    </submittedName>
</protein>
<keyword evidence="3" id="KW-1185">Reference proteome</keyword>
<reference evidence="2" key="1">
    <citation type="submission" date="2020-10" db="EMBL/GenBank/DDBJ databases">
        <authorList>
            <person name="Kusch S."/>
        </authorList>
    </citation>
    <scope>NUCLEOTIDE SEQUENCE</scope>
    <source>
        <strain evidence="2">SwB9</strain>
    </source>
</reference>
<comment type="caution">
    <text evidence="2">The sequence shown here is derived from an EMBL/GenBank/DDBJ whole genome shotgun (WGS) entry which is preliminary data.</text>
</comment>
<name>A0A8H2W3Q5_9HELO</name>
<feature type="compositionally biased region" description="Polar residues" evidence="1">
    <location>
        <begin position="11"/>
        <end position="28"/>
    </location>
</feature>
<proteinExistence type="predicted"/>
<dbReference type="AlphaFoldDB" id="A0A8H2W3Q5"/>
<evidence type="ECO:0000313" key="3">
    <source>
        <dbReference type="Proteomes" id="UP000624404"/>
    </source>
</evidence>